<dbReference type="Pfam" id="PF13564">
    <property type="entry name" value="DoxX_2"/>
    <property type="match status" value="1"/>
</dbReference>
<accession>A0ABQ0Q3C7</accession>
<dbReference type="Proteomes" id="UP001062776">
    <property type="component" value="Unassembled WGS sequence"/>
</dbReference>
<evidence type="ECO:0000256" key="1">
    <source>
        <dbReference type="ARBA" id="ARBA00004141"/>
    </source>
</evidence>
<feature type="transmembrane region" description="Helical" evidence="5">
    <location>
        <begin position="64"/>
        <end position="81"/>
    </location>
</feature>
<comment type="caution">
    <text evidence="6">The sequence shown here is derived from an EMBL/GenBank/DDBJ whole genome shotgun (WGS) entry which is preliminary data.</text>
</comment>
<evidence type="ECO:0000256" key="2">
    <source>
        <dbReference type="ARBA" id="ARBA00022692"/>
    </source>
</evidence>
<protein>
    <submittedName>
        <fullName evidence="6">Uncharacterized protein</fullName>
    </submittedName>
</protein>
<evidence type="ECO:0000313" key="7">
    <source>
        <dbReference type="Proteomes" id="UP001062776"/>
    </source>
</evidence>
<evidence type="ECO:0000256" key="4">
    <source>
        <dbReference type="ARBA" id="ARBA00023136"/>
    </source>
</evidence>
<proteinExistence type="predicted"/>
<gene>
    <name evidence="6" type="ORF">AA0535_1793</name>
</gene>
<dbReference type="InterPro" id="IPR032808">
    <property type="entry name" value="DoxX"/>
</dbReference>
<dbReference type="RefSeq" id="WP_264815663.1">
    <property type="nucleotide sequence ID" value="NZ_BAPV01000013.1"/>
</dbReference>
<keyword evidence="4 5" id="KW-0472">Membrane</keyword>
<reference evidence="6" key="1">
    <citation type="submission" date="2013-04" db="EMBL/GenBank/DDBJ databases">
        <title>The genome sequencing project of 58 acetic acid bacteria.</title>
        <authorList>
            <person name="Okamoto-Kainuma A."/>
            <person name="Ishikawa M."/>
            <person name="Umino S."/>
            <person name="Koizumi Y."/>
            <person name="Shiwa Y."/>
            <person name="Yoshikawa H."/>
            <person name="Matsutani M."/>
            <person name="Matsushita K."/>
        </authorList>
    </citation>
    <scope>NUCLEOTIDE SEQUENCE</scope>
    <source>
        <strain evidence="6">NRIC 0535</strain>
    </source>
</reference>
<keyword evidence="3 5" id="KW-1133">Transmembrane helix</keyword>
<evidence type="ECO:0000313" key="6">
    <source>
        <dbReference type="EMBL" id="GBQ89431.1"/>
    </source>
</evidence>
<comment type="subcellular location">
    <subcellularLocation>
        <location evidence="1">Membrane</location>
        <topology evidence="1">Multi-pass membrane protein</topology>
    </subcellularLocation>
</comment>
<keyword evidence="2 5" id="KW-0812">Transmembrane</keyword>
<dbReference type="EMBL" id="BAPV01000013">
    <property type="protein sequence ID" value="GBQ89431.1"/>
    <property type="molecule type" value="Genomic_DNA"/>
</dbReference>
<evidence type="ECO:0000256" key="3">
    <source>
        <dbReference type="ARBA" id="ARBA00022989"/>
    </source>
</evidence>
<name>A0ABQ0Q3C7_9PROT</name>
<feature type="transmembrane region" description="Helical" evidence="5">
    <location>
        <begin position="6"/>
        <end position="28"/>
    </location>
</feature>
<keyword evidence="7" id="KW-1185">Reference proteome</keyword>
<sequence length="104" mass="11459">MMHECARALLMVAMAGAGLVNLLGRDALRVQFVQWGYPGWWCRVTGVLEWACVALMIFPQTRPVGLGLASMILLAVLVTLLRWRAFSHLPAPGMLVVLLVLGWS</sequence>
<organism evidence="6 7">
    <name type="scientific">Asaia krungthepensis NRIC 0535</name>
    <dbReference type="NCBI Taxonomy" id="1307925"/>
    <lineage>
        <taxon>Bacteria</taxon>
        <taxon>Pseudomonadati</taxon>
        <taxon>Pseudomonadota</taxon>
        <taxon>Alphaproteobacteria</taxon>
        <taxon>Acetobacterales</taxon>
        <taxon>Acetobacteraceae</taxon>
        <taxon>Asaia</taxon>
    </lineage>
</organism>
<evidence type="ECO:0000256" key="5">
    <source>
        <dbReference type="SAM" id="Phobius"/>
    </source>
</evidence>